<protein>
    <recommendedName>
        <fullName evidence="2">2EXR domain-containing protein</fullName>
    </recommendedName>
</protein>
<dbReference type="AlphaFoldDB" id="A0AAN6UKJ7"/>
<dbReference type="InterPro" id="IPR045518">
    <property type="entry name" value="2EXR"/>
</dbReference>
<feature type="compositionally biased region" description="Acidic residues" evidence="1">
    <location>
        <begin position="209"/>
        <end position="223"/>
    </location>
</feature>
<evidence type="ECO:0000313" key="3">
    <source>
        <dbReference type="EMBL" id="KAK4134733.1"/>
    </source>
</evidence>
<comment type="caution">
    <text evidence="3">The sequence shown here is derived from an EMBL/GenBank/DDBJ whole genome shotgun (WGS) entry which is preliminary data.</text>
</comment>
<gene>
    <name evidence="3" type="ORF">BT67DRAFT_434152</name>
</gene>
<feature type="compositionally biased region" description="Low complexity" evidence="1">
    <location>
        <begin position="76"/>
        <end position="102"/>
    </location>
</feature>
<sequence length="332" mass="35572">MAAASTFTLFPLLPPELRLEIWHHTLTPRIVTLTPTTADTATTLTTTTRPPAILHANHESRTFCQRHYVQCPILPPQEAAGPEPQQAHDSQQQQQPQPQPQQYFHLHPTLDTLYIPRPATPAGYSAWLRAVPARVPCAAAAARRVALDYVPAAVRRPWEVYEKMSLLRGCGALDEAVLVIEAGEVGRGMVVPPSPPGDGAGWMMGGGEGEGEEEEEEGEEEEGMVVGLELEVEVDGGKGEGEGEGEGECGEVEFVGLGEDGDGAEVGRGIVGLVRESFRYEGGGGWGFAKDDGEGEGEGRFEDELELVPMAKVVRGCAGRPPVVGGARHDRD</sequence>
<organism evidence="3 4">
    <name type="scientific">Trichocladium antarcticum</name>
    <dbReference type="NCBI Taxonomy" id="1450529"/>
    <lineage>
        <taxon>Eukaryota</taxon>
        <taxon>Fungi</taxon>
        <taxon>Dikarya</taxon>
        <taxon>Ascomycota</taxon>
        <taxon>Pezizomycotina</taxon>
        <taxon>Sordariomycetes</taxon>
        <taxon>Sordariomycetidae</taxon>
        <taxon>Sordariales</taxon>
        <taxon>Chaetomiaceae</taxon>
        <taxon>Trichocladium</taxon>
    </lineage>
</organism>
<dbReference type="Pfam" id="PF20150">
    <property type="entry name" value="2EXR"/>
    <property type="match status" value="1"/>
</dbReference>
<accession>A0AAN6UKJ7</accession>
<reference evidence="3" key="2">
    <citation type="submission" date="2023-05" db="EMBL/GenBank/DDBJ databases">
        <authorList>
            <consortium name="Lawrence Berkeley National Laboratory"/>
            <person name="Steindorff A."/>
            <person name="Hensen N."/>
            <person name="Bonometti L."/>
            <person name="Westerberg I."/>
            <person name="Brannstrom I.O."/>
            <person name="Guillou S."/>
            <person name="Cros-Aarteil S."/>
            <person name="Calhoun S."/>
            <person name="Haridas S."/>
            <person name="Kuo A."/>
            <person name="Mondo S."/>
            <person name="Pangilinan J."/>
            <person name="Riley R."/>
            <person name="Labutti K."/>
            <person name="Andreopoulos B."/>
            <person name="Lipzen A."/>
            <person name="Chen C."/>
            <person name="Yanf M."/>
            <person name="Daum C."/>
            <person name="Ng V."/>
            <person name="Clum A."/>
            <person name="Ohm R."/>
            <person name="Martin F."/>
            <person name="Silar P."/>
            <person name="Natvig D."/>
            <person name="Lalanne C."/>
            <person name="Gautier V."/>
            <person name="Ament-Velasquez S.L."/>
            <person name="Kruys A."/>
            <person name="Hutchinson M.I."/>
            <person name="Powell A.J."/>
            <person name="Barry K."/>
            <person name="Miller A.N."/>
            <person name="Grigoriev I.V."/>
            <person name="Debuchy R."/>
            <person name="Gladieux P."/>
            <person name="Thoren M.H."/>
            <person name="Johannesson H."/>
        </authorList>
    </citation>
    <scope>NUCLEOTIDE SEQUENCE</scope>
    <source>
        <strain evidence="3">CBS 123565</strain>
    </source>
</reference>
<keyword evidence="4" id="KW-1185">Reference proteome</keyword>
<evidence type="ECO:0000256" key="1">
    <source>
        <dbReference type="SAM" id="MobiDB-lite"/>
    </source>
</evidence>
<feature type="domain" description="2EXR" evidence="2">
    <location>
        <begin position="7"/>
        <end position="113"/>
    </location>
</feature>
<feature type="region of interest" description="Disordered" evidence="1">
    <location>
        <begin position="189"/>
        <end position="223"/>
    </location>
</feature>
<dbReference type="Proteomes" id="UP001304895">
    <property type="component" value="Unassembled WGS sequence"/>
</dbReference>
<dbReference type="PANTHER" id="PTHR35910">
    <property type="entry name" value="2EXR DOMAIN-CONTAINING PROTEIN"/>
    <property type="match status" value="1"/>
</dbReference>
<name>A0AAN6UKJ7_9PEZI</name>
<dbReference type="EMBL" id="MU853408">
    <property type="protein sequence ID" value="KAK4134733.1"/>
    <property type="molecule type" value="Genomic_DNA"/>
</dbReference>
<proteinExistence type="predicted"/>
<evidence type="ECO:0000313" key="4">
    <source>
        <dbReference type="Proteomes" id="UP001304895"/>
    </source>
</evidence>
<feature type="compositionally biased region" description="Gly residues" evidence="1">
    <location>
        <begin position="198"/>
        <end position="208"/>
    </location>
</feature>
<reference evidence="3" key="1">
    <citation type="journal article" date="2023" name="Mol. Phylogenet. Evol.">
        <title>Genome-scale phylogeny and comparative genomics of the fungal order Sordariales.</title>
        <authorList>
            <person name="Hensen N."/>
            <person name="Bonometti L."/>
            <person name="Westerberg I."/>
            <person name="Brannstrom I.O."/>
            <person name="Guillou S."/>
            <person name="Cros-Aarteil S."/>
            <person name="Calhoun S."/>
            <person name="Haridas S."/>
            <person name="Kuo A."/>
            <person name="Mondo S."/>
            <person name="Pangilinan J."/>
            <person name="Riley R."/>
            <person name="LaButti K."/>
            <person name="Andreopoulos B."/>
            <person name="Lipzen A."/>
            <person name="Chen C."/>
            <person name="Yan M."/>
            <person name="Daum C."/>
            <person name="Ng V."/>
            <person name="Clum A."/>
            <person name="Steindorff A."/>
            <person name="Ohm R.A."/>
            <person name="Martin F."/>
            <person name="Silar P."/>
            <person name="Natvig D.O."/>
            <person name="Lalanne C."/>
            <person name="Gautier V."/>
            <person name="Ament-Velasquez S.L."/>
            <person name="Kruys A."/>
            <person name="Hutchinson M.I."/>
            <person name="Powell A.J."/>
            <person name="Barry K."/>
            <person name="Miller A.N."/>
            <person name="Grigoriev I.V."/>
            <person name="Debuchy R."/>
            <person name="Gladieux P."/>
            <person name="Hiltunen Thoren M."/>
            <person name="Johannesson H."/>
        </authorList>
    </citation>
    <scope>NUCLEOTIDE SEQUENCE</scope>
    <source>
        <strain evidence="3">CBS 123565</strain>
    </source>
</reference>
<evidence type="ECO:0000259" key="2">
    <source>
        <dbReference type="Pfam" id="PF20150"/>
    </source>
</evidence>
<dbReference type="PANTHER" id="PTHR35910:SF6">
    <property type="entry name" value="2EXR DOMAIN-CONTAINING PROTEIN"/>
    <property type="match status" value="1"/>
</dbReference>
<feature type="region of interest" description="Disordered" evidence="1">
    <location>
        <begin position="75"/>
        <end position="102"/>
    </location>
</feature>